<dbReference type="EMBL" id="FPHC01000031">
    <property type="protein sequence ID" value="SFV54073.1"/>
    <property type="molecule type" value="Genomic_DNA"/>
</dbReference>
<dbReference type="InterPro" id="IPR051050">
    <property type="entry name" value="Lipid_II_flippase_MurJ/MviN"/>
</dbReference>
<dbReference type="AlphaFoldDB" id="A0A1W1BKP1"/>
<feature type="transmembrane region" description="Helical" evidence="8">
    <location>
        <begin position="358"/>
        <end position="384"/>
    </location>
</feature>
<keyword evidence="7 8" id="KW-0472">Membrane</keyword>
<keyword evidence="5" id="KW-0573">Peptidoglycan synthesis</keyword>
<feature type="transmembrane region" description="Helical" evidence="8">
    <location>
        <begin position="128"/>
        <end position="151"/>
    </location>
</feature>
<dbReference type="GO" id="GO:0034204">
    <property type="term" value="P:lipid translocation"/>
    <property type="evidence" value="ECO:0007669"/>
    <property type="project" value="TreeGrafter"/>
</dbReference>
<dbReference type="PANTHER" id="PTHR47019">
    <property type="entry name" value="LIPID II FLIPPASE MURJ"/>
    <property type="match status" value="1"/>
</dbReference>
<evidence type="ECO:0000313" key="9">
    <source>
        <dbReference type="EMBL" id="SFV54073.1"/>
    </source>
</evidence>
<name>A0A1W1BKP1_9ZZZZ</name>
<keyword evidence="3 8" id="KW-0812">Transmembrane</keyword>
<accession>A0A1W1BKP1</accession>
<protein>
    <submittedName>
        <fullName evidence="9">Proposed peptidoglycan lipid II flippase MurJ</fullName>
    </submittedName>
</protein>
<evidence type="ECO:0000256" key="3">
    <source>
        <dbReference type="ARBA" id="ARBA00022692"/>
    </source>
</evidence>
<evidence type="ECO:0000256" key="2">
    <source>
        <dbReference type="ARBA" id="ARBA00022475"/>
    </source>
</evidence>
<feature type="transmembrane region" description="Helical" evidence="8">
    <location>
        <begin position="187"/>
        <end position="211"/>
    </location>
</feature>
<evidence type="ECO:0000256" key="6">
    <source>
        <dbReference type="ARBA" id="ARBA00022989"/>
    </source>
</evidence>
<dbReference type="GO" id="GO:0015648">
    <property type="term" value="F:lipid-linked peptidoglycan transporter activity"/>
    <property type="evidence" value="ECO:0007669"/>
    <property type="project" value="TreeGrafter"/>
</dbReference>
<evidence type="ECO:0000256" key="8">
    <source>
        <dbReference type="SAM" id="Phobius"/>
    </source>
</evidence>
<keyword evidence="4" id="KW-0133">Cell shape</keyword>
<dbReference type="CDD" id="cd13123">
    <property type="entry name" value="MATE_MurJ_like"/>
    <property type="match status" value="1"/>
</dbReference>
<gene>
    <name evidence="9" type="ORF">MNB_SV-6-103</name>
</gene>
<keyword evidence="6 8" id="KW-1133">Transmembrane helix</keyword>
<proteinExistence type="inferred from homology"/>
<dbReference type="PIRSF" id="PIRSF002869">
    <property type="entry name" value="MviN"/>
    <property type="match status" value="1"/>
</dbReference>
<feature type="transmembrane region" description="Helical" evidence="8">
    <location>
        <begin position="158"/>
        <end position="181"/>
    </location>
</feature>
<feature type="transmembrane region" description="Helical" evidence="8">
    <location>
        <begin position="35"/>
        <end position="54"/>
    </location>
</feature>
<evidence type="ECO:0000256" key="5">
    <source>
        <dbReference type="ARBA" id="ARBA00022984"/>
    </source>
</evidence>
<dbReference type="PRINTS" id="PR01806">
    <property type="entry name" value="VIRFACTRMVIN"/>
</dbReference>
<evidence type="ECO:0000256" key="1">
    <source>
        <dbReference type="ARBA" id="ARBA00004651"/>
    </source>
</evidence>
<dbReference type="GO" id="GO:0005886">
    <property type="term" value="C:plasma membrane"/>
    <property type="evidence" value="ECO:0007669"/>
    <property type="project" value="UniProtKB-SubCell"/>
</dbReference>
<dbReference type="GO" id="GO:0008360">
    <property type="term" value="P:regulation of cell shape"/>
    <property type="evidence" value="ECO:0007669"/>
    <property type="project" value="UniProtKB-KW"/>
</dbReference>
<feature type="transmembrane region" description="Helical" evidence="8">
    <location>
        <begin position="320"/>
        <end position="346"/>
    </location>
</feature>
<feature type="transmembrane region" description="Helical" evidence="8">
    <location>
        <begin position="84"/>
        <end position="108"/>
    </location>
</feature>
<dbReference type="InterPro" id="IPR004268">
    <property type="entry name" value="MurJ"/>
</dbReference>
<dbReference type="HAMAP" id="MF_02078">
    <property type="entry name" value="MurJ_MviN"/>
    <property type="match status" value="1"/>
</dbReference>
<feature type="transmembrane region" description="Helical" evidence="8">
    <location>
        <begin position="453"/>
        <end position="477"/>
    </location>
</feature>
<evidence type="ECO:0000256" key="7">
    <source>
        <dbReference type="ARBA" id="ARBA00023136"/>
    </source>
</evidence>
<dbReference type="GO" id="GO:0009252">
    <property type="term" value="P:peptidoglycan biosynthetic process"/>
    <property type="evidence" value="ECO:0007669"/>
    <property type="project" value="UniProtKB-KW"/>
</dbReference>
<feature type="transmembrane region" description="Helical" evidence="8">
    <location>
        <begin position="405"/>
        <end position="433"/>
    </location>
</feature>
<organism evidence="9">
    <name type="scientific">hydrothermal vent metagenome</name>
    <dbReference type="NCBI Taxonomy" id="652676"/>
    <lineage>
        <taxon>unclassified sequences</taxon>
        <taxon>metagenomes</taxon>
        <taxon>ecological metagenomes</taxon>
    </lineage>
</organism>
<feature type="transmembrane region" description="Helical" evidence="8">
    <location>
        <begin position="281"/>
        <end position="300"/>
    </location>
</feature>
<comment type="subcellular location">
    <subcellularLocation>
        <location evidence="1">Cell membrane</location>
        <topology evidence="1">Multi-pass membrane protein</topology>
    </subcellularLocation>
</comment>
<dbReference type="NCBIfam" id="TIGR01695">
    <property type="entry name" value="murJ_mviN"/>
    <property type="match status" value="1"/>
</dbReference>
<reference evidence="9" key="1">
    <citation type="submission" date="2016-10" db="EMBL/GenBank/DDBJ databases">
        <authorList>
            <person name="de Groot N.N."/>
        </authorList>
    </citation>
    <scope>NUCLEOTIDE SEQUENCE</scope>
</reference>
<sequence length="479" mass="53198">MHKKIANRLDMKIASILTNSFGTLFSRVTGLIRDILMASALGASIYSDMFFVAFKLPNLFRRIFAEGAFTQAFMPSFVASRHKGVFATAILLRFLLFIIAGTLVVNIFPEAATKMMAIGWSDEVIAKTAPLTAINFWYLDLIFIVTFLATLLQYKEHFATTALSTALLNISMVSALLYTMHDDPKRVAYALSIAVVVGGILQIIAHLITLYKLNLHPLIIGGWRYRDKKDIESEKRGFTKLFIPAIWGNSTAQINSFIDTWLASFLGAGSISYLFYANRVFQLPLAIFAIATATALFPTVSKAIKNNQQEKAYQNLNRAFWLLTYALGFAMVGGIMLAEPIVWLLFERGNFTIESTQATIGVLTMYMVGLLPFGLAKLFSLFLYASHRQAKAAKIATYSLITNMVASLTLMHPMGAAGLALAGSIGGWVLFVFTVREVGSDRFIDMVKSIKSLYFVTAMMLFGILLHFVNLMLLGYIRQ</sequence>
<evidence type="ECO:0000256" key="4">
    <source>
        <dbReference type="ARBA" id="ARBA00022960"/>
    </source>
</evidence>
<keyword evidence="2" id="KW-1003">Cell membrane</keyword>
<dbReference type="Pfam" id="PF03023">
    <property type="entry name" value="MurJ"/>
    <property type="match status" value="1"/>
</dbReference>
<dbReference type="PANTHER" id="PTHR47019:SF1">
    <property type="entry name" value="LIPID II FLIPPASE MURJ"/>
    <property type="match status" value="1"/>
</dbReference>